<sequence length="239" mass="26843">MRQATEYIRSTYSERPQHASDCPVYTAGVCTCAADVECPPGWRKPGPVDCKSFSRPVRPLLAHTSVPPHCDSIGPDRYFKYPIPGENCETHAFGPDSMGCVGLLRGDPYTIPTKICCIQSHEAYQRPASTVYRREDLHTTVAPAARLCHWPGRISNFRLNEEVPGTRGRTTLDVTPKKDQLFEPFDDGFSLCPYNKPQPVIQKYAVSTKWEDGVTCYECGDPADARYLKEELIKRIAKE</sequence>
<comment type="caution">
    <text evidence="1">The sequence shown here is derived from an EMBL/GenBank/DDBJ whole genome shotgun (WGS) entry which is preliminary data.</text>
</comment>
<dbReference type="KEGG" id="gla:GL50803_004692"/>
<reference evidence="1 2" key="1">
    <citation type="journal article" date="2007" name="Science">
        <title>Genomic minimalism in the early diverging intestinal parasite Giardia lamblia.</title>
        <authorList>
            <person name="Morrison H.G."/>
            <person name="McArthur A.G."/>
            <person name="Gillin F.D."/>
            <person name="Aley S.B."/>
            <person name="Adam R.D."/>
            <person name="Olsen G.J."/>
            <person name="Best A.A."/>
            <person name="Cande W.Z."/>
            <person name="Chen F."/>
            <person name="Cipriano M.J."/>
            <person name="Davids B.J."/>
            <person name="Dawson S.C."/>
            <person name="Elmendorf H.G."/>
            <person name="Hehl A.B."/>
            <person name="Holder M.E."/>
            <person name="Huse S.M."/>
            <person name="Kim U.U."/>
            <person name="Lasek-Nesselquist E."/>
            <person name="Manning G."/>
            <person name="Nigam A."/>
            <person name="Nixon J.E."/>
            <person name="Palm D."/>
            <person name="Passamaneck N.E."/>
            <person name="Prabhu A."/>
            <person name="Reich C.I."/>
            <person name="Reiner D.S."/>
            <person name="Samuelson J."/>
            <person name="Svard S.G."/>
            <person name="Sogin M.L."/>
        </authorList>
    </citation>
    <scope>NUCLEOTIDE SEQUENCE [LARGE SCALE GENOMIC DNA]</scope>
    <source>
        <strain evidence="1 2">WB C6</strain>
    </source>
</reference>
<keyword evidence="2" id="KW-1185">Reference proteome</keyword>
<dbReference type="AlphaFoldDB" id="A8BRD3"/>
<protein>
    <submittedName>
        <fullName evidence="1">Uncharacterized protein</fullName>
    </submittedName>
</protein>
<dbReference type="RefSeq" id="XP_001705371.1">
    <property type="nucleotide sequence ID" value="XM_001705319.1"/>
</dbReference>
<accession>A8BRD3</accession>
<name>A8BRD3_GIAIC</name>
<proteinExistence type="predicted"/>
<dbReference type="STRING" id="184922.A8BRD3"/>
<evidence type="ECO:0000313" key="2">
    <source>
        <dbReference type="Proteomes" id="UP000001548"/>
    </source>
</evidence>
<evidence type="ECO:0000313" key="1">
    <source>
        <dbReference type="EMBL" id="KAE8304386.1"/>
    </source>
</evidence>
<organism evidence="1 2">
    <name type="scientific">Giardia intestinalis (strain ATCC 50803 / WB clone C6)</name>
    <name type="common">Giardia lamblia</name>
    <dbReference type="NCBI Taxonomy" id="184922"/>
    <lineage>
        <taxon>Eukaryota</taxon>
        <taxon>Metamonada</taxon>
        <taxon>Diplomonadida</taxon>
        <taxon>Hexamitidae</taxon>
        <taxon>Giardiinae</taxon>
        <taxon>Giardia</taxon>
    </lineage>
</organism>
<gene>
    <name evidence="1" type="ORF">GL50803_004692</name>
</gene>
<dbReference type="HOGENOM" id="CLU_1162992_0_0_1"/>
<dbReference type="Proteomes" id="UP000001548">
    <property type="component" value="Unassembled WGS sequence"/>
</dbReference>
<dbReference type="OMA" id="IQSHEAY"/>
<dbReference type="GeneID" id="5698251"/>
<dbReference type="EMBL" id="AACB03000002">
    <property type="protein sequence ID" value="KAE8304386.1"/>
    <property type="molecule type" value="Genomic_DNA"/>
</dbReference>
<dbReference type="VEuPathDB" id="GiardiaDB:GL50803_4692"/>